<gene>
    <name evidence="5" type="ORF">GXP67_26615</name>
</gene>
<evidence type="ECO:0000256" key="2">
    <source>
        <dbReference type="ARBA" id="ARBA00023125"/>
    </source>
</evidence>
<dbReference type="Pfam" id="PF12840">
    <property type="entry name" value="HTH_20"/>
    <property type="match status" value="1"/>
</dbReference>
<dbReference type="InterPro" id="IPR001845">
    <property type="entry name" value="HTH_ArsR_DNA-bd_dom"/>
</dbReference>
<protein>
    <submittedName>
        <fullName evidence="5">Helix-turn-helix transcriptional regulator</fullName>
    </submittedName>
</protein>
<feature type="domain" description="HTH arsR-type" evidence="4">
    <location>
        <begin position="1"/>
        <end position="91"/>
    </location>
</feature>
<dbReference type="AlphaFoldDB" id="A0A6C0GXN4"/>
<dbReference type="PRINTS" id="PR00778">
    <property type="entry name" value="HTHARSR"/>
</dbReference>
<dbReference type="PANTHER" id="PTHR33154">
    <property type="entry name" value="TRANSCRIPTIONAL REGULATOR, ARSR FAMILY"/>
    <property type="match status" value="1"/>
</dbReference>
<keyword evidence="1" id="KW-0805">Transcription regulation</keyword>
<sequence length="91" mass="10278">MDTKAVERIAKALSDKNRLLILQKIAKQRCLGCTEMHEIVSLAQPTLSHHVKVLVDAGLVDSHKDGRNLNLYLNKETVQELIDFLSQLNQD</sequence>
<evidence type="ECO:0000313" key="6">
    <source>
        <dbReference type="Proteomes" id="UP000480178"/>
    </source>
</evidence>
<dbReference type="Proteomes" id="UP000480178">
    <property type="component" value="Chromosome"/>
</dbReference>
<dbReference type="SMART" id="SM00418">
    <property type="entry name" value="HTH_ARSR"/>
    <property type="match status" value="1"/>
</dbReference>
<dbReference type="Gene3D" id="1.10.10.10">
    <property type="entry name" value="Winged helix-like DNA-binding domain superfamily/Winged helix DNA-binding domain"/>
    <property type="match status" value="1"/>
</dbReference>
<dbReference type="PROSITE" id="PS50987">
    <property type="entry name" value="HTH_ARSR_2"/>
    <property type="match status" value="1"/>
</dbReference>
<dbReference type="PANTHER" id="PTHR33154:SF33">
    <property type="entry name" value="TRANSCRIPTIONAL REPRESSOR SDPR"/>
    <property type="match status" value="1"/>
</dbReference>
<evidence type="ECO:0000313" key="5">
    <source>
        <dbReference type="EMBL" id="QHT72180.1"/>
    </source>
</evidence>
<organism evidence="5 6">
    <name type="scientific">Rhodocytophaga rosea</name>
    <dbReference type="NCBI Taxonomy" id="2704465"/>
    <lineage>
        <taxon>Bacteria</taxon>
        <taxon>Pseudomonadati</taxon>
        <taxon>Bacteroidota</taxon>
        <taxon>Cytophagia</taxon>
        <taxon>Cytophagales</taxon>
        <taxon>Rhodocytophagaceae</taxon>
        <taxon>Rhodocytophaga</taxon>
    </lineage>
</organism>
<dbReference type="EMBL" id="CP048222">
    <property type="protein sequence ID" value="QHT72180.1"/>
    <property type="molecule type" value="Genomic_DNA"/>
</dbReference>
<keyword evidence="2" id="KW-0238">DNA-binding</keyword>
<proteinExistence type="predicted"/>
<keyword evidence="3" id="KW-0804">Transcription</keyword>
<dbReference type="CDD" id="cd00090">
    <property type="entry name" value="HTH_ARSR"/>
    <property type="match status" value="1"/>
</dbReference>
<dbReference type="GO" id="GO:0003700">
    <property type="term" value="F:DNA-binding transcription factor activity"/>
    <property type="evidence" value="ECO:0007669"/>
    <property type="project" value="InterPro"/>
</dbReference>
<name>A0A6C0GXN4_9BACT</name>
<dbReference type="InterPro" id="IPR011991">
    <property type="entry name" value="ArsR-like_HTH"/>
</dbReference>
<evidence type="ECO:0000256" key="1">
    <source>
        <dbReference type="ARBA" id="ARBA00023015"/>
    </source>
</evidence>
<evidence type="ECO:0000256" key="3">
    <source>
        <dbReference type="ARBA" id="ARBA00023163"/>
    </source>
</evidence>
<dbReference type="InterPro" id="IPR051081">
    <property type="entry name" value="HTH_MetalResp_TranReg"/>
</dbReference>
<dbReference type="InterPro" id="IPR036388">
    <property type="entry name" value="WH-like_DNA-bd_sf"/>
</dbReference>
<dbReference type="InterPro" id="IPR036390">
    <property type="entry name" value="WH_DNA-bd_sf"/>
</dbReference>
<dbReference type="SUPFAM" id="SSF46785">
    <property type="entry name" value="Winged helix' DNA-binding domain"/>
    <property type="match status" value="1"/>
</dbReference>
<accession>A0A6C0GXN4</accession>
<dbReference type="NCBIfam" id="NF033788">
    <property type="entry name" value="HTH_metalloreg"/>
    <property type="match status" value="1"/>
</dbReference>
<evidence type="ECO:0000259" key="4">
    <source>
        <dbReference type="PROSITE" id="PS50987"/>
    </source>
</evidence>
<keyword evidence="6" id="KW-1185">Reference proteome</keyword>
<dbReference type="GO" id="GO:0003677">
    <property type="term" value="F:DNA binding"/>
    <property type="evidence" value="ECO:0007669"/>
    <property type="project" value="UniProtKB-KW"/>
</dbReference>
<dbReference type="KEGG" id="rhoz:GXP67_26615"/>
<reference evidence="5 6" key="1">
    <citation type="submission" date="2020-01" db="EMBL/GenBank/DDBJ databases">
        <authorList>
            <person name="Kim M.K."/>
        </authorList>
    </citation>
    <scope>NUCLEOTIDE SEQUENCE [LARGE SCALE GENOMIC DNA]</scope>
    <source>
        <strain evidence="5 6">172606-1</strain>
    </source>
</reference>